<dbReference type="InterPro" id="IPR003439">
    <property type="entry name" value="ABC_transporter-like_ATP-bd"/>
</dbReference>
<evidence type="ECO:0000256" key="2">
    <source>
        <dbReference type="ARBA" id="ARBA00022741"/>
    </source>
</evidence>
<protein>
    <submittedName>
        <fullName evidence="5">ABC transporter ATP-binding protein</fullName>
    </submittedName>
</protein>
<dbReference type="Proteomes" id="UP000481872">
    <property type="component" value="Unassembled WGS sequence"/>
</dbReference>
<keyword evidence="3 5" id="KW-0067">ATP-binding</keyword>
<dbReference type="PROSITE" id="PS50893">
    <property type="entry name" value="ABC_TRANSPORTER_2"/>
    <property type="match status" value="1"/>
</dbReference>
<keyword evidence="6" id="KW-1185">Reference proteome</keyword>
<feature type="domain" description="ABC transporter" evidence="4">
    <location>
        <begin position="5"/>
        <end position="230"/>
    </location>
</feature>
<dbReference type="AlphaFoldDB" id="A0A6M0H6U3"/>
<name>A0A6M0H6U3_9CLOT</name>
<dbReference type="Gene3D" id="3.40.50.300">
    <property type="entry name" value="P-loop containing nucleotide triphosphate hydrolases"/>
    <property type="match status" value="1"/>
</dbReference>
<evidence type="ECO:0000256" key="1">
    <source>
        <dbReference type="ARBA" id="ARBA00022448"/>
    </source>
</evidence>
<evidence type="ECO:0000256" key="3">
    <source>
        <dbReference type="ARBA" id="ARBA00022840"/>
    </source>
</evidence>
<dbReference type="PANTHER" id="PTHR42939">
    <property type="entry name" value="ABC TRANSPORTER ATP-BINDING PROTEIN ALBC-RELATED"/>
    <property type="match status" value="1"/>
</dbReference>
<dbReference type="GO" id="GO:0005524">
    <property type="term" value="F:ATP binding"/>
    <property type="evidence" value="ECO:0007669"/>
    <property type="project" value="UniProtKB-KW"/>
</dbReference>
<dbReference type="CDD" id="cd03230">
    <property type="entry name" value="ABC_DR_subfamily_A"/>
    <property type="match status" value="1"/>
</dbReference>
<keyword evidence="1" id="KW-0813">Transport</keyword>
<dbReference type="InterPro" id="IPR051782">
    <property type="entry name" value="ABC_Transporter_VariousFunc"/>
</dbReference>
<dbReference type="InterPro" id="IPR003593">
    <property type="entry name" value="AAA+_ATPase"/>
</dbReference>
<proteinExistence type="predicted"/>
<dbReference type="SMART" id="SM00382">
    <property type="entry name" value="AAA"/>
    <property type="match status" value="1"/>
</dbReference>
<evidence type="ECO:0000313" key="5">
    <source>
        <dbReference type="EMBL" id="NEU06395.1"/>
    </source>
</evidence>
<keyword evidence="2" id="KW-0547">Nucleotide-binding</keyword>
<dbReference type="RefSeq" id="WP_010299518.1">
    <property type="nucleotide sequence ID" value="NZ_CABKRL010000006.1"/>
</dbReference>
<dbReference type="EMBL" id="JAAGPU010000043">
    <property type="protein sequence ID" value="NEU06395.1"/>
    <property type="molecule type" value="Genomic_DNA"/>
</dbReference>
<organism evidence="5 6">
    <name type="scientific">Clostridium senegalense</name>
    <dbReference type="NCBI Taxonomy" id="1465809"/>
    <lineage>
        <taxon>Bacteria</taxon>
        <taxon>Bacillati</taxon>
        <taxon>Bacillota</taxon>
        <taxon>Clostridia</taxon>
        <taxon>Eubacteriales</taxon>
        <taxon>Clostridiaceae</taxon>
        <taxon>Clostridium</taxon>
    </lineage>
</organism>
<dbReference type="GO" id="GO:0016887">
    <property type="term" value="F:ATP hydrolysis activity"/>
    <property type="evidence" value="ECO:0007669"/>
    <property type="project" value="InterPro"/>
</dbReference>
<dbReference type="SUPFAM" id="SSF52540">
    <property type="entry name" value="P-loop containing nucleoside triphosphate hydrolases"/>
    <property type="match status" value="1"/>
</dbReference>
<gene>
    <name evidence="5" type="ORF">G3M99_16400</name>
</gene>
<dbReference type="Pfam" id="PF00005">
    <property type="entry name" value="ABC_tran"/>
    <property type="match status" value="1"/>
</dbReference>
<accession>A0A6M0H6U3</accession>
<sequence length="283" mass="32480">MENILEVKNLTKTYKNFKLEDISFTLPKGYIMGFIGQNGAGKTTTIKLIMNLVKKDSGEIKVFEKDNLKFEKEIKEQIGFVYDEGYFYEHLSIEDNAKLVAPFYKEWSFEAFYKYLNKFGLNKSQKFKELSKGMKMKCSLSIALSHNAKFIIMDEPTAGLDPVVRAEVLNILRELIQDENVGVLLSTHITSDLEKIADYITYINNGKIVFSKSKEEVLDTYKIVKGDIGLLTKENEKYFEGIRKSSYGFEALTSDVEGVKKEFKDSVLIQNATLELIMILKRK</sequence>
<dbReference type="InterPro" id="IPR027417">
    <property type="entry name" value="P-loop_NTPase"/>
</dbReference>
<evidence type="ECO:0000259" key="4">
    <source>
        <dbReference type="PROSITE" id="PS50893"/>
    </source>
</evidence>
<comment type="caution">
    <text evidence="5">The sequence shown here is derived from an EMBL/GenBank/DDBJ whole genome shotgun (WGS) entry which is preliminary data.</text>
</comment>
<evidence type="ECO:0000313" key="6">
    <source>
        <dbReference type="Proteomes" id="UP000481872"/>
    </source>
</evidence>
<reference evidence="5 6" key="1">
    <citation type="submission" date="2020-02" db="EMBL/GenBank/DDBJ databases">
        <title>Genome assembly of a novel Clostridium senegalense strain.</title>
        <authorList>
            <person name="Gupta T.B."/>
            <person name="Jauregui R."/>
            <person name="Maclean P."/>
            <person name="Nawarathana A."/>
            <person name="Brightwell G."/>
        </authorList>
    </citation>
    <scope>NUCLEOTIDE SEQUENCE [LARGE SCALE GENOMIC DNA]</scope>
    <source>
        <strain evidence="5 6">AGRFS4</strain>
    </source>
</reference>
<dbReference type="PANTHER" id="PTHR42939:SF3">
    <property type="entry name" value="ABC TRANSPORTER ATP-BINDING COMPONENT"/>
    <property type="match status" value="1"/>
</dbReference>